<dbReference type="GeneID" id="64977358"/>
<dbReference type="EMBL" id="AP024448">
    <property type="protein sequence ID" value="BCS27353.1"/>
    <property type="molecule type" value="Genomic_DNA"/>
</dbReference>
<organism evidence="2 3">
    <name type="scientific">Aspergillus puulaauensis</name>
    <dbReference type="NCBI Taxonomy" id="1220207"/>
    <lineage>
        <taxon>Eukaryota</taxon>
        <taxon>Fungi</taxon>
        <taxon>Dikarya</taxon>
        <taxon>Ascomycota</taxon>
        <taxon>Pezizomycotina</taxon>
        <taxon>Eurotiomycetes</taxon>
        <taxon>Eurotiomycetidae</taxon>
        <taxon>Eurotiales</taxon>
        <taxon>Aspergillaceae</taxon>
        <taxon>Aspergillus</taxon>
    </lineage>
</organism>
<name>A0A7R8ARZ2_9EURO</name>
<feature type="region of interest" description="Disordered" evidence="1">
    <location>
        <begin position="64"/>
        <end position="91"/>
    </location>
</feature>
<reference evidence="2" key="2">
    <citation type="submission" date="2021-02" db="EMBL/GenBank/DDBJ databases">
        <title>Aspergillus puulaauensis MK2 genome sequence.</title>
        <authorList>
            <person name="Futagami T."/>
            <person name="Mori K."/>
            <person name="Kadooka C."/>
            <person name="Tanaka T."/>
        </authorList>
    </citation>
    <scope>NUCLEOTIDE SEQUENCE</scope>
    <source>
        <strain evidence="2">MK2</strain>
    </source>
</reference>
<accession>A0A7R8ARZ2</accession>
<evidence type="ECO:0000256" key="1">
    <source>
        <dbReference type="SAM" id="MobiDB-lite"/>
    </source>
</evidence>
<proteinExistence type="predicted"/>
<dbReference type="Proteomes" id="UP000654913">
    <property type="component" value="Chromosome 6"/>
</dbReference>
<protein>
    <submittedName>
        <fullName evidence="2">Uncharacterized protein</fullName>
    </submittedName>
</protein>
<dbReference type="AlphaFoldDB" id="A0A7R8ARZ2"/>
<reference evidence="2" key="1">
    <citation type="submission" date="2021-01" db="EMBL/GenBank/DDBJ databases">
        <authorList>
            <consortium name="Aspergillus puulaauensis MK2 genome sequencing consortium"/>
            <person name="Kazuki M."/>
            <person name="Futagami T."/>
        </authorList>
    </citation>
    <scope>NUCLEOTIDE SEQUENCE</scope>
    <source>
        <strain evidence="2">MK2</strain>
    </source>
</reference>
<sequence>MHHTLGRGDKSTLRVVAIKELLELWPSKTSIIEGKYIECGLNEASRWLSGNAWANRGVVLRRQTPRKRAEGGVSNNASRNSKKARAHQYTGDQLRNLYYY</sequence>
<keyword evidence="3" id="KW-1185">Reference proteome</keyword>
<evidence type="ECO:0000313" key="3">
    <source>
        <dbReference type="Proteomes" id="UP000654913"/>
    </source>
</evidence>
<dbReference type="KEGG" id="apuu:APUU_60401S"/>
<dbReference type="RefSeq" id="XP_041559547.1">
    <property type="nucleotide sequence ID" value="XM_041693637.1"/>
</dbReference>
<gene>
    <name evidence="2" type="ORF">APUU_60401S</name>
</gene>
<evidence type="ECO:0000313" key="2">
    <source>
        <dbReference type="EMBL" id="BCS27353.1"/>
    </source>
</evidence>